<dbReference type="InterPro" id="IPR024072">
    <property type="entry name" value="DHFR-like_dom_sf"/>
</dbReference>
<dbReference type="SUPFAM" id="SSF53597">
    <property type="entry name" value="Dihydrofolate reductase-like"/>
    <property type="match status" value="1"/>
</dbReference>
<dbReference type="InterPro" id="IPR002734">
    <property type="entry name" value="RibDG_C"/>
</dbReference>
<dbReference type="Gene3D" id="3.40.430.10">
    <property type="entry name" value="Dihydrofolate Reductase, subunit A"/>
    <property type="match status" value="1"/>
</dbReference>
<evidence type="ECO:0000313" key="2">
    <source>
        <dbReference type="EMBL" id="SNS18477.1"/>
    </source>
</evidence>
<gene>
    <name evidence="2" type="ORF">SAMN05216276_1005159</name>
</gene>
<dbReference type="Proteomes" id="UP000198282">
    <property type="component" value="Unassembled WGS sequence"/>
</dbReference>
<dbReference type="Pfam" id="PF01872">
    <property type="entry name" value="RibD_C"/>
    <property type="match status" value="1"/>
</dbReference>
<protein>
    <submittedName>
        <fullName evidence="2">Dihydrofolate reductase</fullName>
    </submittedName>
</protein>
<sequence>MGKVILHVTMSLDGFMAGPDISVELPMGRGGPRLHDWIFNASSNNVDAGVIRELFATTGAVVLGRRTFDVGLGEWEDTPFPAPSFVLTHEVRDELAMKSGTFTFVTDGVESALRLARAAAGEKNVIVMGADVSQQVLRAGLLDEIHLQIAPVLIGDGRRLFDHLGTEHIELERTRVIESPHATHLEFRVVK</sequence>
<dbReference type="PANTHER" id="PTHR38011:SF12">
    <property type="entry name" value="BIFUNCTIONAL DEAMINASE-REDUCTASE DOMAIN PROTEIN"/>
    <property type="match status" value="1"/>
</dbReference>
<keyword evidence="3" id="KW-1185">Reference proteome</keyword>
<evidence type="ECO:0000313" key="3">
    <source>
        <dbReference type="Proteomes" id="UP000198282"/>
    </source>
</evidence>
<dbReference type="GO" id="GO:0008703">
    <property type="term" value="F:5-amino-6-(5-phosphoribosylamino)uracil reductase activity"/>
    <property type="evidence" value="ECO:0007669"/>
    <property type="project" value="InterPro"/>
</dbReference>
<reference evidence="2 3" key="1">
    <citation type="submission" date="2017-06" db="EMBL/GenBank/DDBJ databases">
        <authorList>
            <person name="Kim H.J."/>
            <person name="Triplett B.A."/>
        </authorList>
    </citation>
    <scope>NUCLEOTIDE SEQUENCE [LARGE SCALE GENOMIC DNA]</scope>
    <source>
        <strain evidence="2 3">CGMCC 4.2132</strain>
    </source>
</reference>
<organism evidence="2 3">
    <name type="scientific">Streptosporangium subroseum</name>
    <dbReference type="NCBI Taxonomy" id="106412"/>
    <lineage>
        <taxon>Bacteria</taxon>
        <taxon>Bacillati</taxon>
        <taxon>Actinomycetota</taxon>
        <taxon>Actinomycetes</taxon>
        <taxon>Streptosporangiales</taxon>
        <taxon>Streptosporangiaceae</taxon>
        <taxon>Streptosporangium</taxon>
    </lineage>
</organism>
<dbReference type="PANTHER" id="PTHR38011">
    <property type="entry name" value="DIHYDROFOLATE REDUCTASE FAMILY PROTEIN (AFU_ORTHOLOGUE AFUA_8G06820)"/>
    <property type="match status" value="1"/>
</dbReference>
<proteinExistence type="predicted"/>
<name>A0A239CE52_9ACTN</name>
<dbReference type="GO" id="GO:0009231">
    <property type="term" value="P:riboflavin biosynthetic process"/>
    <property type="evidence" value="ECO:0007669"/>
    <property type="project" value="InterPro"/>
</dbReference>
<dbReference type="InterPro" id="IPR050765">
    <property type="entry name" value="Riboflavin_Biosynth_HTPR"/>
</dbReference>
<dbReference type="OrthoDB" id="2313602at2"/>
<feature type="domain" description="Bacterial bifunctional deaminase-reductase C-terminal" evidence="1">
    <location>
        <begin position="3"/>
        <end position="176"/>
    </location>
</feature>
<evidence type="ECO:0000259" key="1">
    <source>
        <dbReference type="Pfam" id="PF01872"/>
    </source>
</evidence>
<dbReference type="EMBL" id="FZOD01000005">
    <property type="protein sequence ID" value="SNS18477.1"/>
    <property type="molecule type" value="Genomic_DNA"/>
</dbReference>
<accession>A0A239CE52</accession>
<dbReference type="RefSeq" id="WP_089206426.1">
    <property type="nucleotide sequence ID" value="NZ_FZOD01000005.1"/>
</dbReference>
<dbReference type="AlphaFoldDB" id="A0A239CE52"/>